<dbReference type="InterPro" id="IPR029058">
    <property type="entry name" value="AB_hydrolase_fold"/>
</dbReference>
<dbReference type="Pfam" id="PF12146">
    <property type="entry name" value="Hydrolase_4"/>
    <property type="match status" value="1"/>
</dbReference>
<sequence>MSPFVIEEHVFEGQHIREYPAALANSQEDVIKLHAKSYTPHEVASGKANGDLTVIAYHANAFQKEVYEPFFEQLYETLKEKHGVTLGGIWIADQAQQGTSAILNDEIIGNDPHWWDHSRDILCMVNAFRSKMRRPIMAVGHSMGGTQAVATAHYHPRLFESVVLIDPPMTMKASKNVHAMIKFSLSKKESFKSREEAEQSVRKNPFFKSWKPAVMERYIDTAFHDAPTVLVPEEGVTKPTTTVHQDILTLARPNLDHVAVASPVDNMQRYTHPDVDNASPYTGPLYNPHSRQAYTFLGSLRPAAQWILAKNSQIAPQDELEFRTNLTGSYAGGSGGVKAGNVESVTIRGGHFLPFTNPEGTAKEAADFLSRRLRVWREAEERFTRKMEGRSKKQRQKLSPEVERTLRNWDGKLWENPNALPDGGKSRL</sequence>
<comment type="caution">
    <text evidence="2">The sequence shown here is derived from an EMBL/GenBank/DDBJ whole genome shotgun (WGS) entry which is preliminary data.</text>
</comment>
<evidence type="ECO:0000313" key="3">
    <source>
        <dbReference type="Proteomes" id="UP000660729"/>
    </source>
</evidence>
<evidence type="ECO:0000313" key="2">
    <source>
        <dbReference type="EMBL" id="KAF7185911.1"/>
    </source>
</evidence>
<dbReference type="Proteomes" id="UP000660729">
    <property type="component" value="Unassembled WGS sequence"/>
</dbReference>
<name>A0A8H6R4U3_9PEZI</name>
<keyword evidence="3" id="KW-1185">Reference proteome</keyword>
<dbReference type="EMBL" id="JABCIY010000306">
    <property type="protein sequence ID" value="KAF7185911.1"/>
    <property type="molecule type" value="Genomic_DNA"/>
</dbReference>
<accession>A0A8H6R4U3</accession>
<gene>
    <name evidence="2" type="ORF">HII31_12784</name>
</gene>
<protein>
    <submittedName>
        <fullName evidence="2">Abhydrolase domain-containing protein mpaH</fullName>
    </submittedName>
</protein>
<dbReference type="AlphaFoldDB" id="A0A8H6R4U3"/>
<proteinExistence type="predicted"/>
<dbReference type="GO" id="GO:0016787">
    <property type="term" value="F:hydrolase activity"/>
    <property type="evidence" value="ECO:0007669"/>
    <property type="project" value="UniProtKB-KW"/>
</dbReference>
<dbReference type="OrthoDB" id="94039at2759"/>
<organism evidence="2 3">
    <name type="scientific">Pseudocercospora fuligena</name>
    <dbReference type="NCBI Taxonomy" id="685502"/>
    <lineage>
        <taxon>Eukaryota</taxon>
        <taxon>Fungi</taxon>
        <taxon>Dikarya</taxon>
        <taxon>Ascomycota</taxon>
        <taxon>Pezizomycotina</taxon>
        <taxon>Dothideomycetes</taxon>
        <taxon>Dothideomycetidae</taxon>
        <taxon>Mycosphaerellales</taxon>
        <taxon>Mycosphaerellaceae</taxon>
        <taxon>Pseudocercospora</taxon>
    </lineage>
</organism>
<dbReference type="Gene3D" id="3.40.50.1820">
    <property type="entry name" value="alpha/beta hydrolase"/>
    <property type="match status" value="1"/>
</dbReference>
<keyword evidence="2" id="KW-0378">Hydrolase</keyword>
<evidence type="ECO:0000259" key="1">
    <source>
        <dbReference type="Pfam" id="PF12146"/>
    </source>
</evidence>
<feature type="domain" description="Serine aminopeptidase S33" evidence="1">
    <location>
        <begin position="97"/>
        <end position="191"/>
    </location>
</feature>
<dbReference type="InterPro" id="IPR022742">
    <property type="entry name" value="Hydrolase_4"/>
</dbReference>
<reference evidence="2" key="1">
    <citation type="submission" date="2020-04" db="EMBL/GenBank/DDBJ databases">
        <title>Draft genome resource of the tomato pathogen Pseudocercospora fuligena.</title>
        <authorList>
            <person name="Zaccaron A."/>
        </authorList>
    </citation>
    <scope>NUCLEOTIDE SEQUENCE</scope>
    <source>
        <strain evidence="2">PF001</strain>
    </source>
</reference>
<dbReference type="SUPFAM" id="SSF53474">
    <property type="entry name" value="alpha/beta-Hydrolases"/>
    <property type="match status" value="1"/>
</dbReference>